<dbReference type="EMBL" id="CP071503">
    <property type="protein sequence ID" value="QSX34183.1"/>
    <property type="molecule type" value="Genomic_DNA"/>
</dbReference>
<dbReference type="RefSeq" id="WP_207355387.1">
    <property type="nucleotide sequence ID" value="NZ_CP071503.1"/>
</dbReference>
<proteinExistence type="predicted"/>
<feature type="transmembrane region" description="Helical" evidence="1">
    <location>
        <begin position="12"/>
        <end position="32"/>
    </location>
</feature>
<gene>
    <name evidence="2" type="ORF">JYB87_02740</name>
</gene>
<keyword evidence="1" id="KW-0472">Membrane</keyword>
<protein>
    <submittedName>
        <fullName evidence="2">Uncharacterized protein</fullName>
    </submittedName>
</protein>
<organism evidence="2 3">
    <name type="scientific">Shewanella avicenniae</name>
    <dbReference type="NCBI Taxonomy" id="2814294"/>
    <lineage>
        <taxon>Bacteria</taxon>
        <taxon>Pseudomonadati</taxon>
        <taxon>Pseudomonadota</taxon>
        <taxon>Gammaproteobacteria</taxon>
        <taxon>Alteromonadales</taxon>
        <taxon>Shewanellaceae</taxon>
        <taxon>Shewanella</taxon>
    </lineage>
</organism>
<evidence type="ECO:0000313" key="3">
    <source>
        <dbReference type="Proteomes" id="UP000662770"/>
    </source>
</evidence>
<keyword evidence="3" id="KW-1185">Reference proteome</keyword>
<name>A0ABX7QTL8_9GAMM</name>
<accession>A0ABX7QTL8</accession>
<evidence type="ECO:0000256" key="1">
    <source>
        <dbReference type="SAM" id="Phobius"/>
    </source>
</evidence>
<keyword evidence="1" id="KW-1133">Transmembrane helix</keyword>
<evidence type="ECO:0000313" key="2">
    <source>
        <dbReference type="EMBL" id="QSX34183.1"/>
    </source>
</evidence>
<sequence>MSKFLFGSLSKTLVVALLTCVVIAAVTAWLLLPTNNAQYPADQLVTTDVQIENELKLVQVTLDSQQSNQDYLLHFLDADSDEKIAVVFVKRGSLKVVSLPVGDYHIKFASGAQWQDEQSLFGADTDIRQTQIPMKLTARRSGASYNVIRLNTKFIGQLQPAKM</sequence>
<dbReference type="Proteomes" id="UP000662770">
    <property type="component" value="Chromosome"/>
</dbReference>
<reference evidence="2 3" key="1">
    <citation type="submission" date="2021-03" db="EMBL/GenBank/DDBJ databases">
        <title>Novel species identification of genus Shewanella.</title>
        <authorList>
            <person name="Liu G."/>
            <person name="Zhang Q."/>
        </authorList>
    </citation>
    <scope>NUCLEOTIDE SEQUENCE [LARGE SCALE GENOMIC DNA]</scope>
    <source>
        <strain evidence="2 3">FJAT-51800</strain>
    </source>
</reference>
<keyword evidence="1" id="KW-0812">Transmembrane</keyword>